<comment type="similarity">
    <text evidence="2 10">Belongs to the glutamate--cysteine ligase type 3 family.</text>
</comment>
<reference evidence="11" key="1">
    <citation type="submission" date="2022-07" db="EMBL/GenBank/DDBJ databases">
        <title>Phylogenomic reconstructions and comparative analyses of Kickxellomycotina fungi.</title>
        <authorList>
            <person name="Reynolds N.K."/>
            <person name="Stajich J.E."/>
            <person name="Barry K."/>
            <person name="Grigoriev I.V."/>
            <person name="Crous P."/>
            <person name="Smith M.E."/>
        </authorList>
    </citation>
    <scope>NUCLEOTIDE SEQUENCE</scope>
    <source>
        <strain evidence="11">RSA 861</strain>
    </source>
</reference>
<dbReference type="GO" id="GO:0006750">
    <property type="term" value="P:glutathione biosynthetic process"/>
    <property type="evidence" value="ECO:0007669"/>
    <property type="project" value="UniProtKB-UniRule"/>
</dbReference>
<keyword evidence="5 10" id="KW-0317">Glutathione biosynthesis</keyword>
<dbReference type="FunFam" id="3.30.590.50:FF:000002">
    <property type="entry name" value="Glutamate--cysteine ligase catalytic subunit"/>
    <property type="match status" value="1"/>
</dbReference>
<evidence type="ECO:0000313" key="12">
    <source>
        <dbReference type="Proteomes" id="UP001150569"/>
    </source>
</evidence>
<dbReference type="GO" id="GO:0005524">
    <property type="term" value="F:ATP binding"/>
    <property type="evidence" value="ECO:0007669"/>
    <property type="project" value="UniProtKB-UniRule"/>
</dbReference>
<evidence type="ECO:0000256" key="8">
    <source>
        <dbReference type="ARBA" id="ARBA00030585"/>
    </source>
</evidence>
<dbReference type="Gene3D" id="3.30.590.50">
    <property type="match status" value="1"/>
</dbReference>
<dbReference type="OrthoDB" id="7939818at2759"/>
<dbReference type="SUPFAM" id="SSF55931">
    <property type="entry name" value="Glutamine synthetase/guanido kinase"/>
    <property type="match status" value="1"/>
</dbReference>
<accession>A0A9W8AF39</accession>
<name>A0A9W8AF39_9FUNG</name>
<evidence type="ECO:0000256" key="1">
    <source>
        <dbReference type="ARBA" id="ARBA00005006"/>
    </source>
</evidence>
<dbReference type="PANTHER" id="PTHR11164:SF0">
    <property type="entry name" value="GLUTAMATE--CYSTEINE LIGASE CATALYTIC SUBUNIT"/>
    <property type="match status" value="1"/>
</dbReference>
<dbReference type="EMBL" id="JANBPT010000006">
    <property type="protein sequence ID" value="KAJ1930471.1"/>
    <property type="molecule type" value="Genomic_DNA"/>
</dbReference>
<dbReference type="AlphaFoldDB" id="A0A9W8AF39"/>
<comment type="caution">
    <text evidence="11">The sequence shown here is derived from an EMBL/GenBank/DDBJ whole genome shotgun (WGS) entry which is preliminary data.</text>
</comment>
<evidence type="ECO:0000256" key="5">
    <source>
        <dbReference type="ARBA" id="ARBA00022684"/>
    </source>
</evidence>
<proteinExistence type="inferred from homology"/>
<dbReference type="Proteomes" id="UP001150569">
    <property type="component" value="Unassembled WGS sequence"/>
</dbReference>
<protein>
    <recommendedName>
        <fullName evidence="3 10">Glutamate--cysteine ligase</fullName>
        <ecNumber evidence="3 10">6.3.2.2</ecNumber>
    </recommendedName>
    <alternativeName>
        <fullName evidence="9 10">Gamma-ECS</fullName>
    </alternativeName>
    <alternativeName>
        <fullName evidence="8 10">Gamma-glutamylcysteine synthetase</fullName>
    </alternativeName>
</protein>
<evidence type="ECO:0000256" key="6">
    <source>
        <dbReference type="ARBA" id="ARBA00022741"/>
    </source>
</evidence>
<dbReference type="GO" id="GO:0017109">
    <property type="term" value="C:glutamate-cysteine ligase complex"/>
    <property type="evidence" value="ECO:0007669"/>
    <property type="project" value="TreeGrafter"/>
</dbReference>
<keyword evidence="7 10" id="KW-0067">ATP-binding</keyword>
<evidence type="ECO:0000313" key="11">
    <source>
        <dbReference type="EMBL" id="KAJ1930471.1"/>
    </source>
</evidence>
<dbReference type="InterPro" id="IPR014746">
    <property type="entry name" value="Gln_synth/guanido_kin_cat_dom"/>
</dbReference>
<dbReference type="InterPro" id="IPR004308">
    <property type="entry name" value="GCS"/>
</dbReference>
<dbReference type="PANTHER" id="PTHR11164">
    <property type="entry name" value="GLUTAMATE CYSTEINE LIGASE"/>
    <property type="match status" value="1"/>
</dbReference>
<evidence type="ECO:0000256" key="9">
    <source>
        <dbReference type="ARBA" id="ARBA00032122"/>
    </source>
</evidence>
<sequence>MGLLSLGTPLHWEEASKYADHVRKNGIEQFLNIYRKNKDRQNDAHLWGDEIEYIVVSFDDEHRKARISVRAYDMLARLTKKEQEADTPEKLAALQSLWRPEYGRFMLEATPGHPYGPELSDLLTIQPNMERRRHLAQQQCGPHEVPLTITCFPRLGTPDAVDGPNETTGLASKSLFLPDEVINLHARFPTLTANIRKRRGTKVAINMPIFHDVNTPRPFIDPTIPRDHLHFPEYAKSDLRNARPDHIYMDAMGFGMGCCCLQITFQGANVDEARRLYDQLAPVSSIMLALTASTPIFRGYLADVDCRWKVISQAVDDRTDEERGLKPLQHNKFVINKSRYDSIDSYLGSSDHLLRPEYNDIDLVYDPKICAKLVSEGKLYSKADYLLD</sequence>
<comment type="catalytic activity">
    <reaction evidence="10">
        <text>L-cysteine + L-glutamate + ATP = gamma-L-glutamyl-L-cysteine + ADP + phosphate + H(+)</text>
        <dbReference type="Rhea" id="RHEA:13285"/>
        <dbReference type="ChEBI" id="CHEBI:15378"/>
        <dbReference type="ChEBI" id="CHEBI:29985"/>
        <dbReference type="ChEBI" id="CHEBI:30616"/>
        <dbReference type="ChEBI" id="CHEBI:35235"/>
        <dbReference type="ChEBI" id="CHEBI:43474"/>
        <dbReference type="ChEBI" id="CHEBI:58173"/>
        <dbReference type="ChEBI" id="CHEBI:456216"/>
        <dbReference type="EC" id="6.3.2.2"/>
    </reaction>
</comment>
<keyword evidence="4 10" id="KW-0436">Ligase</keyword>
<evidence type="ECO:0000256" key="4">
    <source>
        <dbReference type="ARBA" id="ARBA00022598"/>
    </source>
</evidence>
<evidence type="ECO:0000256" key="3">
    <source>
        <dbReference type="ARBA" id="ARBA00012220"/>
    </source>
</evidence>
<keyword evidence="6 10" id="KW-0547">Nucleotide-binding</keyword>
<evidence type="ECO:0000256" key="10">
    <source>
        <dbReference type="RuleBase" id="RU367135"/>
    </source>
</evidence>
<evidence type="ECO:0000256" key="7">
    <source>
        <dbReference type="ARBA" id="ARBA00022840"/>
    </source>
</evidence>
<evidence type="ECO:0000256" key="2">
    <source>
        <dbReference type="ARBA" id="ARBA00008100"/>
    </source>
</evidence>
<gene>
    <name evidence="11" type="primary">GSH1_2</name>
    <name evidence="11" type="ORF">IWQ60_000256</name>
</gene>
<comment type="pathway">
    <text evidence="1 10">Sulfur metabolism; glutathione biosynthesis; glutathione from L-cysteine and L-glutamate: step 1/2.</text>
</comment>
<dbReference type="Pfam" id="PF03074">
    <property type="entry name" value="GCS"/>
    <property type="match status" value="1"/>
</dbReference>
<dbReference type="EC" id="6.3.2.2" evidence="3 10"/>
<dbReference type="GO" id="GO:0004357">
    <property type="term" value="F:glutamate-cysteine ligase activity"/>
    <property type="evidence" value="ECO:0007669"/>
    <property type="project" value="UniProtKB-UniRule"/>
</dbReference>
<keyword evidence="12" id="KW-1185">Reference proteome</keyword>
<organism evidence="11 12">
    <name type="scientific">Tieghemiomyces parasiticus</name>
    <dbReference type="NCBI Taxonomy" id="78921"/>
    <lineage>
        <taxon>Eukaryota</taxon>
        <taxon>Fungi</taxon>
        <taxon>Fungi incertae sedis</taxon>
        <taxon>Zoopagomycota</taxon>
        <taxon>Kickxellomycotina</taxon>
        <taxon>Dimargaritomycetes</taxon>
        <taxon>Dimargaritales</taxon>
        <taxon>Dimargaritaceae</taxon>
        <taxon>Tieghemiomyces</taxon>
    </lineage>
</organism>